<dbReference type="EMBL" id="JAAMPC010000014">
    <property type="protein sequence ID" value="KAG2263833.1"/>
    <property type="molecule type" value="Genomic_DNA"/>
</dbReference>
<evidence type="ECO:0000313" key="2">
    <source>
        <dbReference type="Proteomes" id="UP000886595"/>
    </source>
</evidence>
<gene>
    <name evidence="1" type="ORF">Bca52824_070912</name>
</gene>
<evidence type="ECO:0000313" key="1">
    <source>
        <dbReference type="EMBL" id="KAG2263833.1"/>
    </source>
</evidence>
<reference evidence="1 2" key="1">
    <citation type="submission" date="2020-02" db="EMBL/GenBank/DDBJ databases">
        <authorList>
            <person name="Ma Q."/>
            <person name="Huang Y."/>
            <person name="Song X."/>
            <person name="Pei D."/>
        </authorList>
    </citation>
    <scope>NUCLEOTIDE SEQUENCE [LARGE SCALE GENOMIC DNA]</scope>
    <source>
        <strain evidence="1">Sxm20200214</strain>
        <tissue evidence="1">Leaf</tissue>
    </source>
</reference>
<protein>
    <submittedName>
        <fullName evidence="1">Uncharacterized protein</fullName>
    </submittedName>
</protein>
<organism evidence="1 2">
    <name type="scientific">Brassica carinata</name>
    <name type="common">Ethiopian mustard</name>
    <name type="synonym">Abyssinian cabbage</name>
    <dbReference type="NCBI Taxonomy" id="52824"/>
    <lineage>
        <taxon>Eukaryota</taxon>
        <taxon>Viridiplantae</taxon>
        <taxon>Streptophyta</taxon>
        <taxon>Embryophyta</taxon>
        <taxon>Tracheophyta</taxon>
        <taxon>Spermatophyta</taxon>
        <taxon>Magnoliopsida</taxon>
        <taxon>eudicotyledons</taxon>
        <taxon>Gunneridae</taxon>
        <taxon>Pentapetalae</taxon>
        <taxon>rosids</taxon>
        <taxon>malvids</taxon>
        <taxon>Brassicales</taxon>
        <taxon>Brassicaceae</taxon>
        <taxon>Brassiceae</taxon>
        <taxon>Brassica</taxon>
    </lineage>
</organism>
<keyword evidence="2" id="KW-1185">Reference proteome</keyword>
<dbReference type="OrthoDB" id="10666090at2759"/>
<comment type="caution">
    <text evidence="1">The sequence shown here is derived from an EMBL/GenBank/DDBJ whole genome shotgun (WGS) entry which is preliminary data.</text>
</comment>
<dbReference type="Proteomes" id="UP000886595">
    <property type="component" value="Unassembled WGS sequence"/>
</dbReference>
<sequence length="88" mass="9535">MLFILCVYGCCLGIDERCVWDLRPVTEHGAVPIFVTVGSPPVSRHPSLVPALPSIIGNIVTGDDAQTQASVCEAWFDLPSRQSPDQIK</sequence>
<accession>A0A8X7Q6D8</accession>
<proteinExistence type="predicted"/>
<dbReference type="AlphaFoldDB" id="A0A8X7Q6D8"/>
<name>A0A8X7Q6D8_BRACI</name>